<evidence type="ECO:0000313" key="2">
    <source>
        <dbReference type="EMBL" id="SHN74331.1"/>
    </source>
</evidence>
<name>A0A1M7TUE4_9ACTN</name>
<proteinExistence type="predicted"/>
<gene>
    <name evidence="2" type="ORF">SAMN05443668_10760</name>
</gene>
<sequence length="283" mass="29871">MRASRLPRRLLVAVAALTVAVFTGAGFAPAPSAAATGSGPYPARYETDATLRNHTIYRPADLTTAPRLPIVVWGNGACRADGTWFENFLSEIASRGYLVVANGLPGGSGQTQASWLTQSIDWAIRENSRLGSKYRGKLDTTKIAVMGQSCGGLEAIEVSGDRRITTTVVWNSGLFGTGAKLGLRNLTRPVAYINGGPSDIAYANAVDDFGKLPAATPAFFGALNGAGHFGTYGQPNGGEFAIVGTAWLDWQLKGSQTAAAQFVGAACGLCRDADWEVRQRNLR</sequence>
<protein>
    <recommendedName>
        <fullName evidence="4">Chlorophyllase enzyme</fullName>
    </recommendedName>
</protein>
<dbReference type="SUPFAM" id="SSF53474">
    <property type="entry name" value="alpha/beta-Hydrolases"/>
    <property type="match status" value="1"/>
</dbReference>
<dbReference type="PROSITE" id="PS51318">
    <property type="entry name" value="TAT"/>
    <property type="match status" value="1"/>
</dbReference>
<dbReference type="OrthoDB" id="9812672at2"/>
<dbReference type="Proteomes" id="UP000184440">
    <property type="component" value="Unassembled WGS sequence"/>
</dbReference>
<dbReference type="AlphaFoldDB" id="A0A1M7TUE4"/>
<dbReference type="RefSeq" id="WP_073259878.1">
    <property type="nucleotide sequence ID" value="NZ_FRCS01000007.1"/>
</dbReference>
<dbReference type="EMBL" id="FRCS01000007">
    <property type="protein sequence ID" value="SHN74331.1"/>
    <property type="molecule type" value="Genomic_DNA"/>
</dbReference>
<feature type="chain" id="PRO_5039296778" description="Chlorophyllase enzyme" evidence="1">
    <location>
        <begin position="26"/>
        <end position="283"/>
    </location>
</feature>
<dbReference type="InterPro" id="IPR029058">
    <property type="entry name" value="AB_hydrolase_fold"/>
</dbReference>
<organism evidence="2 3">
    <name type="scientific">Cryptosporangium aurantiacum</name>
    <dbReference type="NCBI Taxonomy" id="134849"/>
    <lineage>
        <taxon>Bacteria</taxon>
        <taxon>Bacillati</taxon>
        <taxon>Actinomycetota</taxon>
        <taxon>Actinomycetes</taxon>
        <taxon>Cryptosporangiales</taxon>
        <taxon>Cryptosporangiaceae</taxon>
        <taxon>Cryptosporangium</taxon>
    </lineage>
</organism>
<accession>A0A1M7TUE4</accession>
<evidence type="ECO:0000313" key="3">
    <source>
        <dbReference type="Proteomes" id="UP000184440"/>
    </source>
</evidence>
<dbReference type="InterPro" id="IPR006311">
    <property type="entry name" value="TAT_signal"/>
</dbReference>
<reference evidence="2 3" key="1">
    <citation type="submission" date="2016-11" db="EMBL/GenBank/DDBJ databases">
        <authorList>
            <person name="Jaros S."/>
            <person name="Januszkiewicz K."/>
            <person name="Wedrychowicz H."/>
        </authorList>
    </citation>
    <scope>NUCLEOTIDE SEQUENCE [LARGE SCALE GENOMIC DNA]</scope>
    <source>
        <strain evidence="2 3">DSM 46144</strain>
    </source>
</reference>
<evidence type="ECO:0000256" key="1">
    <source>
        <dbReference type="SAM" id="SignalP"/>
    </source>
</evidence>
<dbReference type="Gene3D" id="3.40.50.1820">
    <property type="entry name" value="alpha/beta hydrolase"/>
    <property type="match status" value="1"/>
</dbReference>
<dbReference type="PANTHER" id="PTHR33428:SF14">
    <property type="entry name" value="CARBOXYLESTERASE TYPE B DOMAIN-CONTAINING PROTEIN"/>
    <property type="match status" value="1"/>
</dbReference>
<keyword evidence="1" id="KW-0732">Signal</keyword>
<evidence type="ECO:0008006" key="4">
    <source>
        <dbReference type="Google" id="ProtNLM"/>
    </source>
</evidence>
<dbReference type="STRING" id="134849.SAMN05443668_10760"/>
<feature type="signal peptide" evidence="1">
    <location>
        <begin position="1"/>
        <end position="25"/>
    </location>
</feature>
<dbReference type="PANTHER" id="PTHR33428">
    <property type="entry name" value="CHLOROPHYLLASE-2, CHLOROPLASTIC"/>
    <property type="match status" value="1"/>
</dbReference>
<keyword evidence="3" id="KW-1185">Reference proteome</keyword>